<keyword evidence="2 4" id="KW-0456">Lyase</keyword>
<dbReference type="EMBL" id="JEMU01000019">
    <property type="protein sequence ID" value="KAJ01768.1"/>
    <property type="molecule type" value="Genomic_DNA"/>
</dbReference>
<comment type="similarity">
    <text evidence="1 3">Belongs to the enoyl-CoA hydratase/isomerase family.</text>
</comment>
<evidence type="ECO:0000313" key="5">
    <source>
        <dbReference type="Proteomes" id="UP000027337"/>
    </source>
</evidence>
<evidence type="ECO:0000313" key="4">
    <source>
        <dbReference type="EMBL" id="KAJ01768.1"/>
    </source>
</evidence>
<dbReference type="GO" id="GO:0004300">
    <property type="term" value="F:enoyl-CoA hydratase activity"/>
    <property type="evidence" value="ECO:0007669"/>
    <property type="project" value="UniProtKB-EC"/>
</dbReference>
<dbReference type="Pfam" id="PF00378">
    <property type="entry name" value="ECH_1"/>
    <property type="match status" value="1"/>
</dbReference>
<evidence type="ECO:0000256" key="1">
    <source>
        <dbReference type="ARBA" id="ARBA00005254"/>
    </source>
</evidence>
<evidence type="ECO:0000256" key="2">
    <source>
        <dbReference type="ARBA" id="ARBA00023239"/>
    </source>
</evidence>
<dbReference type="GO" id="GO:0006635">
    <property type="term" value="P:fatty acid beta-oxidation"/>
    <property type="evidence" value="ECO:0007669"/>
    <property type="project" value="TreeGrafter"/>
</dbReference>
<reference evidence="4 5" key="1">
    <citation type="journal article" date="2014" name="Genome Announc.">
        <title>Draft Genome Sequences of Two Isolates of the Roseobacter Group, Sulfitobacter sp. Strains 3SOLIMAR09 and 1FIGIMAR09, from Harbors of Mallorca Island (Mediterranean Sea).</title>
        <authorList>
            <person name="Mas-Llado M."/>
            <person name="Pina-Villalonga J.M."/>
            <person name="Brunet-Galmes I."/>
            <person name="Nogales B."/>
            <person name="Bosch R."/>
        </authorList>
    </citation>
    <scope>NUCLEOTIDE SEQUENCE [LARGE SCALE GENOMIC DNA]</scope>
    <source>
        <strain evidence="4 5">1FIGIMAR09</strain>
    </source>
</reference>
<dbReference type="RefSeq" id="WP_037910887.1">
    <property type="nucleotide sequence ID" value="NZ_JEMU01000019.1"/>
</dbReference>
<dbReference type="InterPro" id="IPR018376">
    <property type="entry name" value="Enoyl-CoA_hyd/isom_CS"/>
</dbReference>
<dbReference type="FunFam" id="3.90.226.10:FF:000009">
    <property type="entry name" value="Carnitinyl-CoA dehydratase"/>
    <property type="match status" value="1"/>
</dbReference>
<keyword evidence="5" id="KW-1185">Reference proteome</keyword>
<dbReference type="InterPro" id="IPR001753">
    <property type="entry name" value="Enoyl-CoA_hydra/iso"/>
</dbReference>
<dbReference type="Proteomes" id="UP000027337">
    <property type="component" value="Unassembled WGS sequence"/>
</dbReference>
<name>A0A061SQ65_9RHOB</name>
<dbReference type="STRING" id="83219.PM02_17270"/>
<evidence type="ECO:0000256" key="3">
    <source>
        <dbReference type="RuleBase" id="RU003707"/>
    </source>
</evidence>
<dbReference type="Gene3D" id="3.90.226.10">
    <property type="entry name" value="2-enoyl-CoA Hydratase, Chain A, domain 1"/>
    <property type="match status" value="1"/>
</dbReference>
<gene>
    <name evidence="4" type="ORF">PM02_17270</name>
</gene>
<organism evidence="4 5">
    <name type="scientific">Sulfitobacter mediterraneus</name>
    <dbReference type="NCBI Taxonomy" id="83219"/>
    <lineage>
        <taxon>Bacteria</taxon>
        <taxon>Pseudomonadati</taxon>
        <taxon>Pseudomonadota</taxon>
        <taxon>Alphaproteobacteria</taxon>
        <taxon>Rhodobacterales</taxon>
        <taxon>Roseobacteraceae</taxon>
        <taxon>Sulfitobacter</taxon>
    </lineage>
</organism>
<dbReference type="PANTHER" id="PTHR11941:SF54">
    <property type="entry name" value="ENOYL-COA HYDRATASE, MITOCHONDRIAL"/>
    <property type="match status" value="1"/>
</dbReference>
<comment type="caution">
    <text evidence="4">The sequence shown here is derived from an EMBL/GenBank/DDBJ whole genome shotgun (WGS) entry which is preliminary data.</text>
</comment>
<dbReference type="InterPro" id="IPR029045">
    <property type="entry name" value="ClpP/crotonase-like_dom_sf"/>
</dbReference>
<sequence>MSYEFITTEKQGHILVVTMNRPDVYNAVHVDMHNEMADCWDAFAADQDLWVAVLTGAGDKAFSAGNDLKATAAGGSKKEMTPSGFAGLSARFDLEKPIIAAVNGFAMGGGFETALSCDIILASENAKFALPEVKVGFFAAASGVQRLSRYIGRLAAQEMMFTGRTIGAAEALEMGCVNAVHPHDELMAKAMEKAEQLCSVSPSAVKATKRVLNDMYARDGMQQSIGYSREVIADLSKTEDFKEGVNAFVEKRAPQWVNK</sequence>
<dbReference type="EC" id="4.2.1.17" evidence="4"/>
<accession>A0A061SQ65</accession>
<dbReference type="eggNOG" id="COG1024">
    <property type="taxonomic scope" value="Bacteria"/>
</dbReference>
<dbReference type="PROSITE" id="PS00166">
    <property type="entry name" value="ENOYL_COA_HYDRATASE"/>
    <property type="match status" value="1"/>
</dbReference>
<proteinExistence type="inferred from homology"/>
<dbReference type="SUPFAM" id="SSF52096">
    <property type="entry name" value="ClpP/crotonase"/>
    <property type="match status" value="1"/>
</dbReference>
<dbReference type="PANTHER" id="PTHR11941">
    <property type="entry name" value="ENOYL-COA HYDRATASE-RELATED"/>
    <property type="match status" value="1"/>
</dbReference>
<protein>
    <submittedName>
        <fullName evidence="4">Enoyl-CoA hydratase</fullName>
        <ecNumber evidence="4">4.2.1.17</ecNumber>
    </submittedName>
</protein>
<dbReference type="CDD" id="cd06558">
    <property type="entry name" value="crotonase-like"/>
    <property type="match status" value="1"/>
</dbReference>
<dbReference type="AlphaFoldDB" id="A0A061SQ65"/>